<dbReference type="RefSeq" id="WP_133263442.1">
    <property type="nucleotide sequence ID" value="NZ_SJCY01000011.1"/>
</dbReference>
<name>A0A4R5MIG0_9SPHI</name>
<dbReference type="Proteomes" id="UP000295668">
    <property type="component" value="Unassembled WGS sequence"/>
</dbReference>
<dbReference type="Gene3D" id="3.40.50.2000">
    <property type="entry name" value="Glycogen Phosphorylase B"/>
    <property type="match status" value="2"/>
</dbReference>
<dbReference type="PANTHER" id="PTHR46401:SF2">
    <property type="entry name" value="GLYCOSYLTRANSFERASE WBBK-RELATED"/>
    <property type="match status" value="1"/>
</dbReference>
<sequence length="376" mass="42379">MLLLTLKTFSSTGGIEKVSRTLAKVLYDHHHPSNGVKETTFEMVSLCDKNENLDSRYCTPDKFSGFGGNKILFGVSAFAKGLHHEVILLSHINLLFIAMLIKFFKPKKRIILLAHGIEVWRELRNWKKKFIQKNVEIWAVSHHTANILINTHNIDRKSIHVLNNCLDPYFKLPTKFEKPAYLLERHQINNQQPVLLTVTRLCSSELYKGYDMVIETLKDLLISFPNLKYLLAGKYDVKEKARITKMISRDGLEKHVSLVSFIPDDELSDYFLLADLFIMPSKKEGFGIVFIEATACGCPVIAGNQDGSTDALLNGDLGLLINPESSSELISAIEKSLTKGKSHALSIVLQQKCLANFSYKAYLDKVLALLRSGTPK</sequence>
<evidence type="ECO:0000256" key="1">
    <source>
        <dbReference type="ARBA" id="ARBA00022679"/>
    </source>
</evidence>
<proteinExistence type="predicted"/>
<comment type="caution">
    <text evidence="3">The sequence shown here is derived from an EMBL/GenBank/DDBJ whole genome shotgun (WGS) entry which is preliminary data.</text>
</comment>
<dbReference type="InterPro" id="IPR001296">
    <property type="entry name" value="Glyco_trans_1"/>
</dbReference>
<dbReference type="SUPFAM" id="SSF53756">
    <property type="entry name" value="UDP-Glycosyltransferase/glycogen phosphorylase"/>
    <property type="match status" value="1"/>
</dbReference>
<accession>A0A4R5MIG0</accession>
<evidence type="ECO:0000313" key="3">
    <source>
        <dbReference type="EMBL" id="TDG35311.1"/>
    </source>
</evidence>
<evidence type="ECO:0000313" key="4">
    <source>
        <dbReference type="Proteomes" id="UP000295668"/>
    </source>
</evidence>
<dbReference type="EMBL" id="SJCY01000011">
    <property type="protein sequence ID" value="TDG35311.1"/>
    <property type="molecule type" value="Genomic_DNA"/>
</dbReference>
<dbReference type="AlphaFoldDB" id="A0A4R5MIG0"/>
<dbReference type="CDD" id="cd03801">
    <property type="entry name" value="GT4_PimA-like"/>
    <property type="match status" value="1"/>
</dbReference>
<dbReference type="GO" id="GO:0016757">
    <property type="term" value="F:glycosyltransferase activity"/>
    <property type="evidence" value="ECO:0007669"/>
    <property type="project" value="InterPro"/>
</dbReference>
<evidence type="ECO:0000259" key="2">
    <source>
        <dbReference type="Pfam" id="PF00534"/>
    </source>
</evidence>
<dbReference type="Pfam" id="PF00534">
    <property type="entry name" value="Glycos_transf_1"/>
    <property type="match status" value="1"/>
</dbReference>
<keyword evidence="4" id="KW-1185">Reference proteome</keyword>
<organism evidence="3 4">
    <name type="scientific">Pedobacter changchengzhani</name>
    <dbReference type="NCBI Taxonomy" id="2529274"/>
    <lineage>
        <taxon>Bacteria</taxon>
        <taxon>Pseudomonadati</taxon>
        <taxon>Bacteroidota</taxon>
        <taxon>Sphingobacteriia</taxon>
        <taxon>Sphingobacteriales</taxon>
        <taxon>Sphingobacteriaceae</taxon>
        <taxon>Pedobacter</taxon>
    </lineage>
</organism>
<reference evidence="3 4" key="1">
    <citation type="submission" date="2019-02" db="EMBL/GenBank/DDBJ databases">
        <title>Pedobacter sp. nov., a novel speices isolated from soil of pinguins habitat in Antarcitica.</title>
        <authorList>
            <person name="He R.-H."/>
        </authorList>
    </citation>
    <scope>NUCLEOTIDE SEQUENCE [LARGE SCALE GENOMIC DNA]</scope>
    <source>
        <strain evidence="3 4">E01020</strain>
    </source>
</reference>
<keyword evidence="1 3" id="KW-0808">Transferase</keyword>
<dbReference type="OrthoDB" id="9811239at2"/>
<gene>
    <name evidence="3" type="ORF">EZJ43_14545</name>
</gene>
<feature type="domain" description="Glycosyl transferase family 1" evidence="2">
    <location>
        <begin position="185"/>
        <end position="342"/>
    </location>
</feature>
<dbReference type="PANTHER" id="PTHR46401">
    <property type="entry name" value="GLYCOSYLTRANSFERASE WBBK-RELATED"/>
    <property type="match status" value="1"/>
</dbReference>
<protein>
    <submittedName>
        <fullName evidence="3">Glycosyltransferase family 1 protein</fullName>
    </submittedName>
</protein>